<dbReference type="PANTHER" id="PTHR36216">
    <property type="entry name" value="TRANSCRIPTIONAL REGULATOR, TRMB"/>
    <property type="match status" value="1"/>
</dbReference>
<dbReference type="Proteomes" id="UP000070444">
    <property type="component" value="Unassembled WGS sequence"/>
</dbReference>
<evidence type="ECO:0000259" key="1">
    <source>
        <dbReference type="Pfam" id="PF08279"/>
    </source>
</evidence>
<accession>A0A137NZ86</accession>
<dbReference type="Pfam" id="PF08279">
    <property type="entry name" value="HTH_11"/>
    <property type="match status" value="1"/>
</dbReference>
<evidence type="ECO:0000313" key="2">
    <source>
        <dbReference type="EMBL" id="KXN68126.1"/>
    </source>
</evidence>
<dbReference type="EMBL" id="KQ964594">
    <property type="protein sequence ID" value="KXN68126.1"/>
    <property type="molecule type" value="Genomic_DNA"/>
</dbReference>
<protein>
    <recommendedName>
        <fullName evidence="1">Helix-turn-helix type 11 domain-containing protein</fullName>
    </recommendedName>
</protein>
<dbReference type="SUPFAM" id="SSF46785">
    <property type="entry name" value="Winged helix' DNA-binding domain"/>
    <property type="match status" value="1"/>
</dbReference>
<dbReference type="Gene3D" id="1.10.10.10">
    <property type="entry name" value="Winged helix-like DNA-binding domain superfamily/Winged helix DNA-binding domain"/>
    <property type="match status" value="5"/>
</dbReference>
<name>A0A137NZ86_CONC2</name>
<organism evidence="2 3">
    <name type="scientific">Conidiobolus coronatus (strain ATCC 28846 / CBS 209.66 / NRRL 28638)</name>
    <name type="common">Delacroixia coronata</name>
    <dbReference type="NCBI Taxonomy" id="796925"/>
    <lineage>
        <taxon>Eukaryota</taxon>
        <taxon>Fungi</taxon>
        <taxon>Fungi incertae sedis</taxon>
        <taxon>Zoopagomycota</taxon>
        <taxon>Entomophthoromycotina</taxon>
        <taxon>Entomophthoromycetes</taxon>
        <taxon>Entomophthorales</taxon>
        <taxon>Ancylistaceae</taxon>
        <taxon>Conidiobolus</taxon>
    </lineage>
</organism>
<dbReference type="Pfam" id="PF13412">
    <property type="entry name" value="HTH_24"/>
    <property type="match status" value="1"/>
</dbReference>
<sequence length="458" mass="52178">MRTINKWYSIFRSEENISDKRPTVTSHKISDETLIDLIRKNPDLNMTELGELAGTTASVISIRLKEINRDGERVKYKSKRVGRQKLFSDEFLINLANENPSASITELSSLAGVSFQVVSRRIKQINNFEERIKCKSKKTGKQPKFTDEFLTKLVNENPGITMQKLGELAGVSTSTIWCRLNKIKSKGENIKYYRKKCKNSTSENNQKPKTKVTNQRIIDLINENPELNMSELARLADTSISTISRRIKIIKNSGQVLDYGVKKYLKVGTKAKQVGRPRKFTDAFLIRLINENPDLNMNELAKLANVNVNTIFNRIKKINCEDIKVKYISKNDVSKFSDELIINSVNDNPDLNLEELSKLIGTSPRTISRRLKQINSNGKVINYVKKKPLPKTRVKLTEEFLINLVNENPGLTMAELAKLANVSTGTISNHIRKINSKGAKVNYIYKDSRKIEEQHCES</sequence>
<dbReference type="InterPro" id="IPR036390">
    <property type="entry name" value="WH_DNA-bd_sf"/>
</dbReference>
<gene>
    <name evidence="2" type="ORF">CONCODRAFT_79900</name>
</gene>
<proteinExistence type="predicted"/>
<keyword evidence="3" id="KW-1185">Reference proteome</keyword>
<dbReference type="PANTHER" id="PTHR36216:SF1">
    <property type="entry name" value="HTH ARSR-TYPE DOMAIN-CONTAINING PROTEIN"/>
    <property type="match status" value="1"/>
</dbReference>
<dbReference type="SUPFAM" id="SSF46689">
    <property type="entry name" value="Homeodomain-like"/>
    <property type="match status" value="1"/>
</dbReference>
<evidence type="ECO:0000313" key="3">
    <source>
        <dbReference type="Proteomes" id="UP000070444"/>
    </source>
</evidence>
<dbReference type="InterPro" id="IPR036388">
    <property type="entry name" value="WH-like_DNA-bd_sf"/>
</dbReference>
<feature type="domain" description="Helix-turn-helix type 11" evidence="1">
    <location>
        <begin position="401"/>
        <end position="441"/>
    </location>
</feature>
<dbReference type="AlphaFoldDB" id="A0A137NZ86"/>
<dbReference type="InterPro" id="IPR009057">
    <property type="entry name" value="Homeodomain-like_sf"/>
</dbReference>
<reference evidence="2 3" key="1">
    <citation type="journal article" date="2015" name="Genome Biol. Evol.">
        <title>Phylogenomic analyses indicate that early fungi evolved digesting cell walls of algal ancestors of land plants.</title>
        <authorList>
            <person name="Chang Y."/>
            <person name="Wang S."/>
            <person name="Sekimoto S."/>
            <person name="Aerts A.L."/>
            <person name="Choi C."/>
            <person name="Clum A."/>
            <person name="LaButti K.M."/>
            <person name="Lindquist E.A."/>
            <person name="Yee Ngan C."/>
            <person name="Ohm R.A."/>
            <person name="Salamov A.A."/>
            <person name="Grigoriev I.V."/>
            <person name="Spatafora J.W."/>
            <person name="Berbee M.L."/>
        </authorList>
    </citation>
    <scope>NUCLEOTIDE SEQUENCE [LARGE SCALE GENOMIC DNA]</scope>
    <source>
        <strain evidence="2 3">NRRL 28638</strain>
    </source>
</reference>
<dbReference type="InterPro" id="IPR013196">
    <property type="entry name" value="HTH_11"/>
</dbReference>